<dbReference type="EMBL" id="BA000048">
    <property type="protein sequence ID" value="BAJ50511.1"/>
    <property type="molecule type" value="Genomic_DNA"/>
</dbReference>
<keyword evidence="4" id="KW-1133">Transmembrane helix</keyword>
<dbReference type="SUPFAM" id="SSF53850">
    <property type="entry name" value="Periplasmic binding protein-like II"/>
    <property type="match status" value="1"/>
</dbReference>
<dbReference type="Gene3D" id="3.40.190.10">
    <property type="entry name" value="Periplasmic binding protein-like II"/>
    <property type="match status" value="2"/>
</dbReference>
<accession>E6N5X6</accession>
<evidence type="ECO:0000313" key="6">
    <source>
        <dbReference type="EMBL" id="BAJ50511.1"/>
    </source>
</evidence>
<evidence type="ECO:0000256" key="2">
    <source>
        <dbReference type="ARBA" id="ARBA00022448"/>
    </source>
</evidence>
<feature type="transmembrane region" description="Helical" evidence="4">
    <location>
        <begin position="20"/>
        <end position="39"/>
    </location>
</feature>
<dbReference type="PANTHER" id="PTHR43649:SF34">
    <property type="entry name" value="ABC TRANSPORTER PERIPLASMIC-BINDING PROTEIN YCJN-RELATED"/>
    <property type="match status" value="1"/>
</dbReference>
<keyword evidence="3" id="KW-0732">Signal</keyword>
<evidence type="ECO:0000313" key="7">
    <source>
        <dbReference type="Proteomes" id="UP000008120"/>
    </source>
</evidence>
<dbReference type="InterPro" id="IPR050490">
    <property type="entry name" value="Bact_solute-bd_prot1"/>
</dbReference>
<reference evidence="5 7" key="2">
    <citation type="journal article" date="2011" name="Nucleic Acids Res.">
        <title>Insights into the evolution of Archaea and eukaryotic protein modifier systems revealed by the genome of a novel archaeal group.</title>
        <authorList>
            <person name="Nunoura T."/>
            <person name="Takaki Y."/>
            <person name="Kakuta J."/>
            <person name="Nishi S."/>
            <person name="Sugahara J."/>
            <person name="Kazama H."/>
            <person name="Chee G."/>
            <person name="Hattori M."/>
            <person name="Kanai A."/>
            <person name="Atomi H."/>
            <person name="Takai K."/>
            <person name="Takami H."/>
        </authorList>
    </citation>
    <scope>NUCLEOTIDE SEQUENCE [LARGE SCALE GENOMIC DNA]</scope>
</reference>
<dbReference type="InterPro" id="IPR006059">
    <property type="entry name" value="SBP"/>
</dbReference>
<keyword evidence="4" id="KW-0812">Transmembrane</keyword>
<evidence type="ECO:0000256" key="3">
    <source>
        <dbReference type="ARBA" id="ARBA00022729"/>
    </source>
</evidence>
<evidence type="ECO:0000256" key="1">
    <source>
        <dbReference type="ARBA" id="ARBA00008520"/>
    </source>
</evidence>
<organism evidence="5 7">
    <name type="scientific">Caldiarchaeum subterraneum</name>
    <dbReference type="NCBI Taxonomy" id="311458"/>
    <lineage>
        <taxon>Archaea</taxon>
        <taxon>Nitrososphaerota</taxon>
        <taxon>Candidatus Caldarchaeales</taxon>
        <taxon>Candidatus Caldarchaeaceae</taxon>
        <taxon>Candidatus Caldarchaeum</taxon>
    </lineage>
</organism>
<dbReference type="EMBL" id="AP011844">
    <property type="protein sequence ID" value="BAJ47695.1"/>
    <property type="molecule type" value="Genomic_DNA"/>
</dbReference>
<proteinExistence type="inferred from homology"/>
<comment type="similarity">
    <text evidence="1">Belongs to the bacterial solute-binding protein 1 family.</text>
</comment>
<name>E6N5X6_CALS0</name>
<dbReference type="BioCyc" id="CCAL311458:G131R-664-MONOMER"/>
<keyword evidence="2" id="KW-0813">Transport</keyword>
<evidence type="ECO:0000313" key="5">
    <source>
        <dbReference type="EMBL" id="BAJ47695.1"/>
    </source>
</evidence>
<gene>
    <name evidence="6" type="ORF">CSUB_C0652</name>
    <name evidence="5" type="ORF">HGMM_F09F10C17</name>
</gene>
<dbReference type="PANTHER" id="PTHR43649">
    <property type="entry name" value="ARABINOSE-BINDING PROTEIN-RELATED"/>
    <property type="match status" value="1"/>
</dbReference>
<dbReference type="Pfam" id="PF01547">
    <property type="entry name" value="SBP_bac_1"/>
    <property type="match status" value="1"/>
</dbReference>
<protein>
    <submittedName>
        <fullName evidence="5">Multiple sugar ABC transporter substrate-binding protein</fullName>
    </submittedName>
</protein>
<dbReference type="Proteomes" id="UP000008120">
    <property type="component" value="Chromosome"/>
</dbReference>
<evidence type="ECO:0000256" key="4">
    <source>
        <dbReference type="SAM" id="Phobius"/>
    </source>
</evidence>
<keyword evidence="4" id="KW-0472">Membrane</keyword>
<dbReference type="AlphaFoldDB" id="E6N5X6"/>
<sequence>MNLEKYNVTRRKALSTGAKVATAAVVTGVVGGLAGYLAGTSGQQAATVTRTVTAGGGGQTVTVTNTVTNTATVTSTVTRTVTGETGPITPEVSLTFASPEWLPGRLTGLIAQDFPAWSKANIGKAVEVKMDLIPWDVIFERLSTTLIARSKEPTLLISDSQWLGQFYVGGHIRRLNDYIARDPELQQLLNRFDPALVYFYMTFPQGNYNNIVGFAHEGDVLLFVYRHDLFTHPTERENFKAEYGYDLPANYEDWYPNQLDWYQIRDIAKFFTRKAGDELAGKRLEEDFYGIAVHMSRAYDAIACPFGSMLYCHGEYWWDPETGEVDGYINSERAVKALEFYASLVQYSPPNALEIWFDESNAVMQAGRVAMIYNWAGFLPSLFDPAASKVHNLIRVVPPPGHRGDDGIFRRYSGIGGQPMCINAYSDRVVEALAFIKYWFQPQNQRKWAEGGGGVCIKDIVQTEWFRNLTPYNRAYADSIPFQVDFWNVPFFAEMLTAVQEEIHSALAGAVSPRTALDNLARRHKEIIERENYPQAFAQYGKPAKNVAQLIRQGLPIS</sequence>
<reference evidence="5 7" key="1">
    <citation type="journal article" date="2005" name="Environ. Microbiol.">
        <title>Genetic and functional properties of uncultivated thermophilic crenarchaeotes from a subsurface gold mine as revealed by analysis of genome fragments.</title>
        <authorList>
            <person name="Nunoura T."/>
            <person name="Hirayama H."/>
            <person name="Takami H."/>
            <person name="Oida H."/>
            <person name="Nishi S."/>
            <person name="Shimamura S."/>
            <person name="Suzuki Y."/>
            <person name="Inagaki F."/>
            <person name="Takai K."/>
            <person name="Nealson K.H."/>
            <person name="Horikoshi K."/>
        </authorList>
    </citation>
    <scope>NUCLEOTIDE SEQUENCE [LARGE SCALE GENOMIC DNA]</scope>
</reference>
<dbReference type="STRING" id="311458.CSUB_C0652"/>
<dbReference type="KEGG" id="csu:CSUB_C0652"/>